<reference evidence="2 3" key="1">
    <citation type="journal article" date="2019" name="Gigascience">
        <title>Whole-genome sequence of the oriental lung fluke Paragonimus westermani.</title>
        <authorList>
            <person name="Oey H."/>
            <person name="Zakrzewski M."/>
            <person name="Narain K."/>
            <person name="Devi K.R."/>
            <person name="Agatsuma T."/>
            <person name="Nawaratna S."/>
            <person name="Gobert G.N."/>
            <person name="Jones M.K."/>
            <person name="Ragan M.A."/>
            <person name="McManus D.P."/>
            <person name="Krause L."/>
        </authorList>
    </citation>
    <scope>NUCLEOTIDE SEQUENCE [LARGE SCALE GENOMIC DNA]</scope>
    <source>
        <strain evidence="2 3">IND2009</strain>
    </source>
</reference>
<gene>
    <name evidence="2" type="ORF">DEA37_0004009</name>
</gene>
<evidence type="ECO:0000256" key="1">
    <source>
        <dbReference type="SAM" id="Phobius"/>
    </source>
</evidence>
<protein>
    <recommendedName>
        <fullName evidence="4">Ion transport domain-containing protein</fullName>
    </recommendedName>
</protein>
<keyword evidence="3" id="KW-1185">Reference proteome</keyword>
<keyword evidence="1" id="KW-1133">Transmembrane helix</keyword>
<comment type="caution">
    <text evidence="2">The sequence shown here is derived from an EMBL/GenBank/DDBJ whole genome shotgun (WGS) entry which is preliminary data.</text>
</comment>
<dbReference type="GO" id="GO:0075509">
    <property type="term" value="P:endocytosis involved in viral entry into host cell"/>
    <property type="evidence" value="ECO:0007669"/>
    <property type="project" value="TreeGrafter"/>
</dbReference>
<dbReference type="PANTHER" id="PTHR46768:SF1">
    <property type="entry name" value="TWO PORE CHANNEL PROTEIN 2"/>
    <property type="match status" value="1"/>
</dbReference>
<dbReference type="GO" id="GO:0022832">
    <property type="term" value="F:voltage-gated channel activity"/>
    <property type="evidence" value="ECO:0007669"/>
    <property type="project" value="InterPro"/>
</dbReference>
<dbReference type="GO" id="GO:0097682">
    <property type="term" value="F:intracellularly phosphatidylinositol-3,5-bisphosphate-gated monatomic cation channel activity"/>
    <property type="evidence" value="ECO:0007669"/>
    <property type="project" value="TreeGrafter"/>
</dbReference>
<keyword evidence="1" id="KW-0472">Membrane</keyword>
<evidence type="ECO:0000313" key="2">
    <source>
        <dbReference type="EMBL" id="KAA3674384.1"/>
    </source>
</evidence>
<feature type="transmembrane region" description="Helical" evidence="1">
    <location>
        <begin position="35"/>
        <end position="59"/>
    </location>
</feature>
<dbReference type="EMBL" id="QNGE01003191">
    <property type="protein sequence ID" value="KAA3674384.1"/>
    <property type="molecule type" value="Genomic_DNA"/>
</dbReference>
<accession>A0A5J4NG42</accession>
<sequence>MFEDPSSNWNVTDKERVHLQAPPILVQEYTENRAVAIFSMVFLGVGLFVFMNILTAIVYSEFRGYLASSVQSRLTRRRVATRAAFEVLRFADGQVLLFTESDVVTSDRVIKLIENVRISQWKKEALRAAYISSFAESDLNASEFMQLFRTLDLSVPPFQVSLSVWSMCV</sequence>
<dbReference type="InterPro" id="IPR028798">
    <property type="entry name" value="TPC2"/>
</dbReference>
<proteinExistence type="predicted"/>
<dbReference type="AlphaFoldDB" id="A0A5J4NG42"/>
<dbReference type="GO" id="GO:0005765">
    <property type="term" value="C:lysosomal membrane"/>
    <property type="evidence" value="ECO:0007669"/>
    <property type="project" value="InterPro"/>
</dbReference>
<organism evidence="2 3">
    <name type="scientific">Paragonimus westermani</name>
    <dbReference type="NCBI Taxonomy" id="34504"/>
    <lineage>
        <taxon>Eukaryota</taxon>
        <taxon>Metazoa</taxon>
        <taxon>Spiralia</taxon>
        <taxon>Lophotrochozoa</taxon>
        <taxon>Platyhelminthes</taxon>
        <taxon>Trematoda</taxon>
        <taxon>Digenea</taxon>
        <taxon>Plagiorchiida</taxon>
        <taxon>Troglotremata</taxon>
        <taxon>Troglotrematidae</taxon>
        <taxon>Paragonimus</taxon>
    </lineage>
</organism>
<name>A0A5J4NG42_9TREM</name>
<dbReference type="GO" id="GO:0019722">
    <property type="term" value="P:calcium-mediated signaling"/>
    <property type="evidence" value="ECO:0007669"/>
    <property type="project" value="TreeGrafter"/>
</dbReference>
<keyword evidence="1" id="KW-0812">Transmembrane</keyword>
<evidence type="ECO:0000313" key="3">
    <source>
        <dbReference type="Proteomes" id="UP000324629"/>
    </source>
</evidence>
<evidence type="ECO:0008006" key="4">
    <source>
        <dbReference type="Google" id="ProtNLM"/>
    </source>
</evidence>
<dbReference type="GO" id="GO:0015280">
    <property type="term" value="F:ligand-gated sodium channel activity"/>
    <property type="evidence" value="ECO:0007669"/>
    <property type="project" value="TreeGrafter"/>
</dbReference>
<dbReference type="Proteomes" id="UP000324629">
    <property type="component" value="Unassembled WGS sequence"/>
</dbReference>
<dbReference type="PANTHER" id="PTHR46768">
    <property type="entry name" value="TWO PORE CALCIUM CHANNEL PROTEIN 2"/>
    <property type="match status" value="1"/>
</dbReference>